<name>A0ABW8NEJ2_9GAMM</name>
<comment type="caution">
    <text evidence="4">The sequence shown here is derived from an EMBL/GenBank/DDBJ whole genome shotgun (WGS) entry which is preliminary data.</text>
</comment>
<feature type="domain" description="DUF4124" evidence="3">
    <location>
        <begin position="16"/>
        <end position="66"/>
    </location>
</feature>
<dbReference type="Pfam" id="PF13511">
    <property type="entry name" value="DUF4124"/>
    <property type="match status" value="1"/>
</dbReference>
<feature type="compositionally biased region" description="Basic and acidic residues" evidence="1">
    <location>
        <begin position="117"/>
        <end position="152"/>
    </location>
</feature>
<dbReference type="EMBL" id="JBBKTX010000003">
    <property type="protein sequence ID" value="MFK4751378.1"/>
    <property type="molecule type" value="Genomic_DNA"/>
</dbReference>
<reference evidence="4 5" key="1">
    <citation type="submission" date="2024-03" db="EMBL/GenBank/DDBJ databases">
        <title>High-quality draft genome sequence of Oceanobacter sp. wDCs-4.</title>
        <authorList>
            <person name="Dong C."/>
        </authorList>
    </citation>
    <scope>NUCLEOTIDE SEQUENCE [LARGE SCALE GENOMIC DNA]</scope>
    <source>
        <strain evidence="5">wDCs-4</strain>
    </source>
</reference>
<dbReference type="InterPro" id="IPR025392">
    <property type="entry name" value="DUF4124"/>
</dbReference>
<feature type="compositionally biased region" description="Polar residues" evidence="1">
    <location>
        <begin position="101"/>
        <end position="115"/>
    </location>
</feature>
<protein>
    <submittedName>
        <fullName evidence="4">DUF4124 domain-containing protein</fullName>
    </submittedName>
</protein>
<keyword evidence="5" id="KW-1185">Reference proteome</keyword>
<keyword evidence="2" id="KW-0732">Signal</keyword>
<organism evidence="4 5">
    <name type="scientific">Oceanobacter antarcticus</name>
    <dbReference type="NCBI Taxonomy" id="3133425"/>
    <lineage>
        <taxon>Bacteria</taxon>
        <taxon>Pseudomonadati</taxon>
        <taxon>Pseudomonadota</taxon>
        <taxon>Gammaproteobacteria</taxon>
        <taxon>Oceanospirillales</taxon>
        <taxon>Oceanospirillaceae</taxon>
        <taxon>Oceanobacter</taxon>
    </lineage>
</organism>
<evidence type="ECO:0000259" key="3">
    <source>
        <dbReference type="Pfam" id="PF13511"/>
    </source>
</evidence>
<feature type="chain" id="PRO_5045617047" evidence="2">
    <location>
        <begin position="25"/>
        <end position="152"/>
    </location>
</feature>
<evidence type="ECO:0000256" key="1">
    <source>
        <dbReference type="SAM" id="MobiDB-lite"/>
    </source>
</evidence>
<evidence type="ECO:0000313" key="4">
    <source>
        <dbReference type="EMBL" id="MFK4751378.1"/>
    </source>
</evidence>
<feature type="compositionally biased region" description="Basic and acidic residues" evidence="1">
    <location>
        <begin position="75"/>
        <end position="85"/>
    </location>
</feature>
<gene>
    <name evidence="4" type="ORF">WG929_03045</name>
</gene>
<evidence type="ECO:0000313" key="5">
    <source>
        <dbReference type="Proteomes" id="UP001620597"/>
    </source>
</evidence>
<dbReference type="RefSeq" id="WP_416204847.1">
    <property type="nucleotide sequence ID" value="NZ_JBBKTX010000003.1"/>
</dbReference>
<dbReference type="Proteomes" id="UP001620597">
    <property type="component" value="Unassembled WGS sequence"/>
</dbReference>
<proteinExistence type="predicted"/>
<feature type="region of interest" description="Disordered" evidence="1">
    <location>
        <begin position="36"/>
        <end position="152"/>
    </location>
</feature>
<evidence type="ECO:0000256" key="2">
    <source>
        <dbReference type="SAM" id="SignalP"/>
    </source>
</evidence>
<accession>A0ABW8NEJ2</accession>
<sequence>MKCLLSTAVALLLWPALVTSPVQAQVYRWTDESGQIHFGSQPPHEQQATAETYDVQVSRPATPPATGRSLVDIANPKKAEEKQPDSDEPAVSSEEADKYCQQGQTYMGKLSSNYSRRFKDQETGEYRPLTDAEREREQQKARKIMDTYCKKQ</sequence>
<feature type="signal peptide" evidence="2">
    <location>
        <begin position="1"/>
        <end position="24"/>
    </location>
</feature>